<protein>
    <recommendedName>
        <fullName evidence="2">Nucleoside 2-deoxyribosyltransferase</fullName>
    </recommendedName>
</protein>
<name>X1V5P3_9ZZZZ</name>
<dbReference type="Pfam" id="PF05014">
    <property type="entry name" value="Nuc_deoxyrib_tr"/>
    <property type="match status" value="1"/>
</dbReference>
<dbReference type="SUPFAM" id="SSF52309">
    <property type="entry name" value="N-(deoxy)ribosyltransferase-like"/>
    <property type="match status" value="1"/>
</dbReference>
<reference evidence="1" key="1">
    <citation type="journal article" date="2014" name="Front. Microbiol.">
        <title>High frequency of phylogenetically diverse reductive dehalogenase-homologous genes in deep subseafloor sedimentary metagenomes.</title>
        <authorList>
            <person name="Kawai M."/>
            <person name="Futagami T."/>
            <person name="Toyoda A."/>
            <person name="Takaki Y."/>
            <person name="Nishi S."/>
            <person name="Hori S."/>
            <person name="Arai W."/>
            <person name="Tsubouchi T."/>
            <person name="Morono Y."/>
            <person name="Uchiyama I."/>
            <person name="Ito T."/>
            <person name="Fujiyama A."/>
            <person name="Inagaki F."/>
            <person name="Takami H."/>
        </authorList>
    </citation>
    <scope>NUCLEOTIDE SEQUENCE</scope>
    <source>
        <strain evidence="1">Expedition CK06-06</strain>
    </source>
</reference>
<comment type="caution">
    <text evidence="1">The sequence shown here is derived from an EMBL/GenBank/DDBJ whole genome shotgun (WGS) entry which is preliminary data.</text>
</comment>
<dbReference type="Gene3D" id="3.40.50.450">
    <property type="match status" value="1"/>
</dbReference>
<organism evidence="1">
    <name type="scientific">marine sediment metagenome</name>
    <dbReference type="NCBI Taxonomy" id="412755"/>
    <lineage>
        <taxon>unclassified sequences</taxon>
        <taxon>metagenomes</taxon>
        <taxon>ecological metagenomes</taxon>
    </lineage>
</organism>
<sequence length="154" mass="17654">MDKLVYLAGPILGLNYKKCTDWREYAINELLKDGITGLSPMRAKEFLKKYSELVDRASKHVLNTDSGIATRDMWDVRRSGIVLFNLLDSKQVSIGTMIEYGWASAFNKPIVSVMEKKDNEKRNVHEHAIVRRLNGYRVETLEEGLTVVRALFAY</sequence>
<dbReference type="InterPro" id="IPR007710">
    <property type="entry name" value="Nucleoside_deoxyribTrfase"/>
</dbReference>
<proteinExistence type="predicted"/>
<accession>X1V5P3</accession>
<evidence type="ECO:0000313" key="1">
    <source>
        <dbReference type="EMBL" id="GAJ25029.1"/>
    </source>
</evidence>
<gene>
    <name evidence="1" type="ORF">S12H4_58001</name>
</gene>
<dbReference type="AlphaFoldDB" id="X1V5P3"/>
<dbReference type="EMBL" id="BARW01037603">
    <property type="protein sequence ID" value="GAJ25029.1"/>
    <property type="molecule type" value="Genomic_DNA"/>
</dbReference>
<evidence type="ECO:0008006" key="2">
    <source>
        <dbReference type="Google" id="ProtNLM"/>
    </source>
</evidence>